<dbReference type="EMBL" id="BRXZ01002177">
    <property type="protein sequence ID" value="GMH56204.1"/>
    <property type="molecule type" value="Genomic_DNA"/>
</dbReference>
<protein>
    <submittedName>
        <fullName evidence="3">Uncharacterized protein</fullName>
    </submittedName>
</protein>
<proteinExistence type="predicted"/>
<sequence length="297" mass="31672">MSAAEQKLHSLSASIAKVSQSIRAAGATKQKHLLKVRDLELSLQSAADGPEKEDAQSNLDEYKKEYDEKAQSSLKMTLLESTFPEGAVVTVSCSQPIEDYDLSESEAVAIMGIKKSLATLSVSVRSESGGAVVAEGDAMEVEPLCKAGVKAVEEITLPAPAAAVEGTEGEGGAEEKLDGGGSIKVAFEYSTGTADVMEELRVEYEGLEKERREVITVLRREKAEEMQQQGGAVKKGFLSGGGERKPDNSVMGKAKRAAARGMQVGMSVWRFKNILLFFGVVGMVGWKGDELALPEPV</sequence>
<comment type="caution">
    <text evidence="3">The sequence shown here is derived from an EMBL/GenBank/DDBJ whole genome shotgun (WGS) entry which is preliminary data.</text>
</comment>
<name>A0A9W6ZKE5_9STRA</name>
<gene>
    <name evidence="3" type="ORF">TrRE_jg10653</name>
</gene>
<evidence type="ECO:0000256" key="2">
    <source>
        <dbReference type="SAM" id="MobiDB-lite"/>
    </source>
</evidence>
<feature type="coiled-coil region" evidence="1">
    <location>
        <begin position="197"/>
        <end position="224"/>
    </location>
</feature>
<keyword evidence="4" id="KW-1185">Reference proteome</keyword>
<organism evidence="3 4">
    <name type="scientific">Triparma retinervis</name>
    <dbReference type="NCBI Taxonomy" id="2557542"/>
    <lineage>
        <taxon>Eukaryota</taxon>
        <taxon>Sar</taxon>
        <taxon>Stramenopiles</taxon>
        <taxon>Ochrophyta</taxon>
        <taxon>Bolidophyceae</taxon>
        <taxon>Parmales</taxon>
        <taxon>Triparmaceae</taxon>
        <taxon>Triparma</taxon>
    </lineage>
</organism>
<reference evidence="3" key="1">
    <citation type="submission" date="2022-07" db="EMBL/GenBank/DDBJ databases">
        <title>Genome analysis of Parmales, a sister group of diatoms, reveals the evolutionary specialization of diatoms from phago-mixotrophs to photoautotrophs.</title>
        <authorList>
            <person name="Ban H."/>
            <person name="Sato S."/>
            <person name="Yoshikawa S."/>
            <person name="Kazumasa Y."/>
            <person name="Nakamura Y."/>
            <person name="Ichinomiya M."/>
            <person name="Saitoh K."/>
            <person name="Sato N."/>
            <person name="Blanc-Mathieu R."/>
            <person name="Endo H."/>
            <person name="Kuwata A."/>
            <person name="Ogata H."/>
        </authorList>
    </citation>
    <scope>NUCLEOTIDE SEQUENCE</scope>
</reference>
<feature type="compositionally biased region" description="Basic and acidic residues" evidence="2">
    <location>
        <begin position="49"/>
        <end position="64"/>
    </location>
</feature>
<dbReference type="OrthoDB" id="44608at2759"/>
<feature type="region of interest" description="Disordered" evidence="2">
    <location>
        <begin position="229"/>
        <end position="250"/>
    </location>
</feature>
<dbReference type="AlphaFoldDB" id="A0A9W6ZKE5"/>
<dbReference type="Proteomes" id="UP001165082">
    <property type="component" value="Unassembled WGS sequence"/>
</dbReference>
<accession>A0A9W6ZKE5</accession>
<evidence type="ECO:0000256" key="1">
    <source>
        <dbReference type="SAM" id="Coils"/>
    </source>
</evidence>
<evidence type="ECO:0000313" key="4">
    <source>
        <dbReference type="Proteomes" id="UP001165082"/>
    </source>
</evidence>
<feature type="region of interest" description="Disordered" evidence="2">
    <location>
        <begin position="44"/>
        <end position="64"/>
    </location>
</feature>
<keyword evidence="1" id="KW-0175">Coiled coil</keyword>
<evidence type="ECO:0000313" key="3">
    <source>
        <dbReference type="EMBL" id="GMH56204.1"/>
    </source>
</evidence>